<evidence type="ECO:0000256" key="2">
    <source>
        <dbReference type="ARBA" id="ARBA00023315"/>
    </source>
</evidence>
<evidence type="ECO:0000313" key="5">
    <source>
        <dbReference type="Proteomes" id="UP000306192"/>
    </source>
</evidence>
<evidence type="ECO:0000313" key="4">
    <source>
        <dbReference type="EMBL" id="TIH40985.1"/>
    </source>
</evidence>
<dbReference type="PANTHER" id="PTHR43877">
    <property type="entry name" value="AMINOALKYLPHOSPHONATE N-ACETYLTRANSFERASE-RELATED-RELATED"/>
    <property type="match status" value="1"/>
</dbReference>
<organism evidence="4 5">
    <name type="scientific">Subtercola vilae</name>
    <dbReference type="NCBI Taxonomy" id="2056433"/>
    <lineage>
        <taxon>Bacteria</taxon>
        <taxon>Bacillati</taxon>
        <taxon>Actinomycetota</taxon>
        <taxon>Actinomycetes</taxon>
        <taxon>Micrococcales</taxon>
        <taxon>Microbacteriaceae</taxon>
        <taxon>Subtercola</taxon>
    </lineage>
</organism>
<gene>
    <name evidence="4" type="ORF">D4765_00875</name>
</gene>
<dbReference type="InterPro" id="IPR050832">
    <property type="entry name" value="Bact_Acetyltransf"/>
</dbReference>
<keyword evidence="5" id="KW-1185">Reference proteome</keyword>
<dbReference type="SUPFAM" id="SSF55729">
    <property type="entry name" value="Acyl-CoA N-acyltransferases (Nat)"/>
    <property type="match status" value="1"/>
</dbReference>
<dbReference type="GO" id="GO:0016747">
    <property type="term" value="F:acyltransferase activity, transferring groups other than amino-acyl groups"/>
    <property type="evidence" value="ECO:0007669"/>
    <property type="project" value="InterPro"/>
</dbReference>
<dbReference type="InterPro" id="IPR000182">
    <property type="entry name" value="GNAT_dom"/>
</dbReference>
<feature type="domain" description="N-acetyltransferase" evidence="3">
    <location>
        <begin position="70"/>
        <end position="218"/>
    </location>
</feature>
<proteinExistence type="predicted"/>
<dbReference type="InterPro" id="IPR016181">
    <property type="entry name" value="Acyl_CoA_acyltransferase"/>
</dbReference>
<dbReference type="EMBL" id="QYRT01000001">
    <property type="protein sequence ID" value="TIH40985.1"/>
    <property type="molecule type" value="Genomic_DNA"/>
</dbReference>
<keyword evidence="1 4" id="KW-0808">Transferase</keyword>
<name>A0A4T2C943_9MICO</name>
<dbReference type="AlphaFoldDB" id="A0A4T2C943"/>
<accession>A0A4T2C943</accession>
<dbReference type="Pfam" id="PF00583">
    <property type="entry name" value="Acetyltransf_1"/>
    <property type="match status" value="1"/>
</dbReference>
<reference evidence="4 5" key="1">
    <citation type="journal article" date="2019" name="Microorganisms">
        <title>Systematic Affiliation and Genome Analysis of Subtercola vilae DB165(T) with Particular Emphasis on Cold Adaptation of an Isolate from a High-Altitude Cold Volcano Lake.</title>
        <authorList>
            <person name="Villalobos A.S."/>
            <person name="Wiese J."/>
            <person name="Imhoff J.F."/>
            <person name="Dorador C."/>
            <person name="Keller A."/>
            <person name="Hentschel U."/>
        </authorList>
    </citation>
    <scope>NUCLEOTIDE SEQUENCE [LARGE SCALE GENOMIC DNA]</scope>
    <source>
        <strain evidence="4 5">DB165</strain>
    </source>
</reference>
<dbReference type="Gene3D" id="3.40.630.30">
    <property type="match status" value="1"/>
</dbReference>
<dbReference type="Proteomes" id="UP000306192">
    <property type="component" value="Unassembled WGS sequence"/>
</dbReference>
<comment type="caution">
    <text evidence="4">The sequence shown here is derived from an EMBL/GenBank/DDBJ whole genome shotgun (WGS) entry which is preliminary data.</text>
</comment>
<evidence type="ECO:0000259" key="3">
    <source>
        <dbReference type="PROSITE" id="PS51186"/>
    </source>
</evidence>
<dbReference type="CDD" id="cd04301">
    <property type="entry name" value="NAT_SF"/>
    <property type="match status" value="1"/>
</dbReference>
<evidence type="ECO:0000256" key="1">
    <source>
        <dbReference type="ARBA" id="ARBA00022679"/>
    </source>
</evidence>
<dbReference type="PROSITE" id="PS51186">
    <property type="entry name" value="GNAT"/>
    <property type="match status" value="1"/>
</dbReference>
<protein>
    <submittedName>
        <fullName evidence="4">GNAT family N-acetyltransferase</fullName>
    </submittedName>
</protein>
<keyword evidence="2" id="KW-0012">Acyltransferase</keyword>
<sequence>MFVKAEREGPTCPICSAETNGVVFSETPSYTQPTGHRALAHRREAPMTQLFMTHPGPLDLVTPVPLSDGITLRSATKADESAIAETLAESFAEAWDIARVRAELTEATDVPVTWVAEDAQGILGVASERVMPDTYPGAGYVHYVGVLDRARGRRIGAALTARCVQGFFERGLTRTVLETDDFRAPAVVTYLRLGFVPTYRSELEQHAWSALFPTLFGTKH</sequence>